<comment type="caution">
    <text evidence="1">The sequence shown here is derived from an EMBL/GenBank/DDBJ whole genome shotgun (WGS) entry which is preliminary data.</text>
</comment>
<name>A0A9N9E132_FUNMO</name>
<sequence>MPEYVEISNWKTSFDDNKTVEDTHIYELLYSLLKLFFTIEQERNINWANKVSMASAERKCNEEGNSYKLDFIVSVDINGGNGKFEILYGLFKSPIKANTYLVNVDL</sequence>
<evidence type="ECO:0000313" key="1">
    <source>
        <dbReference type="EMBL" id="CAG8655879.1"/>
    </source>
</evidence>
<evidence type="ECO:0000313" key="2">
    <source>
        <dbReference type="Proteomes" id="UP000789375"/>
    </source>
</evidence>
<organism evidence="1 2">
    <name type="scientific">Funneliformis mosseae</name>
    <name type="common">Endomycorrhizal fungus</name>
    <name type="synonym">Glomus mosseae</name>
    <dbReference type="NCBI Taxonomy" id="27381"/>
    <lineage>
        <taxon>Eukaryota</taxon>
        <taxon>Fungi</taxon>
        <taxon>Fungi incertae sedis</taxon>
        <taxon>Mucoromycota</taxon>
        <taxon>Glomeromycotina</taxon>
        <taxon>Glomeromycetes</taxon>
        <taxon>Glomerales</taxon>
        <taxon>Glomeraceae</taxon>
        <taxon>Funneliformis</taxon>
    </lineage>
</organism>
<protein>
    <submittedName>
        <fullName evidence="1">16593_t:CDS:1</fullName>
    </submittedName>
</protein>
<dbReference type="EMBL" id="CAJVPP010004817">
    <property type="protein sequence ID" value="CAG8655879.1"/>
    <property type="molecule type" value="Genomic_DNA"/>
</dbReference>
<feature type="non-terminal residue" evidence="1">
    <location>
        <position position="106"/>
    </location>
</feature>
<dbReference type="AlphaFoldDB" id="A0A9N9E132"/>
<gene>
    <name evidence="1" type="ORF">FMOSSE_LOCUS11699</name>
</gene>
<dbReference type="Proteomes" id="UP000789375">
    <property type="component" value="Unassembled WGS sequence"/>
</dbReference>
<proteinExistence type="predicted"/>
<keyword evidence="2" id="KW-1185">Reference proteome</keyword>
<accession>A0A9N9E132</accession>
<reference evidence="1" key="1">
    <citation type="submission" date="2021-06" db="EMBL/GenBank/DDBJ databases">
        <authorList>
            <person name="Kallberg Y."/>
            <person name="Tangrot J."/>
            <person name="Rosling A."/>
        </authorList>
    </citation>
    <scope>NUCLEOTIDE SEQUENCE</scope>
    <source>
        <strain evidence="1">87-6 pot B 2015</strain>
    </source>
</reference>